<dbReference type="EMBL" id="CP017603">
    <property type="protein sequence ID" value="AOY77643.1"/>
    <property type="molecule type" value="Genomic_DNA"/>
</dbReference>
<evidence type="ECO:0000256" key="1">
    <source>
        <dbReference type="ARBA" id="ARBA00004141"/>
    </source>
</evidence>
<protein>
    <submittedName>
        <fullName evidence="8 9">Cysteine transporter</fullName>
    </submittedName>
</protein>
<evidence type="ECO:0000256" key="4">
    <source>
        <dbReference type="ARBA" id="ARBA00022989"/>
    </source>
</evidence>
<feature type="transmembrane region" description="Helical" evidence="6">
    <location>
        <begin position="123"/>
        <end position="140"/>
    </location>
</feature>
<dbReference type="SUPFAM" id="SSF103481">
    <property type="entry name" value="Multidrug resistance efflux transporter EmrE"/>
    <property type="match status" value="2"/>
</dbReference>
<dbReference type="InterPro" id="IPR050638">
    <property type="entry name" value="AA-Vitamin_Transporters"/>
</dbReference>
<dbReference type="RefSeq" id="WP_070971497.1">
    <property type="nucleotide sequence ID" value="NZ_CP017603.1"/>
</dbReference>
<feature type="transmembrane region" description="Helical" evidence="6">
    <location>
        <begin position="152"/>
        <end position="171"/>
    </location>
</feature>
<dbReference type="InterPro" id="IPR037185">
    <property type="entry name" value="EmrE-like"/>
</dbReference>
<keyword evidence="5 6" id="KW-0472">Membrane</keyword>
<evidence type="ECO:0000256" key="6">
    <source>
        <dbReference type="SAM" id="Phobius"/>
    </source>
</evidence>
<name>A0AAC9WGS5_9CLOT</name>
<evidence type="ECO:0000256" key="2">
    <source>
        <dbReference type="ARBA" id="ARBA00007362"/>
    </source>
</evidence>
<feature type="transmembrane region" description="Helical" evidence="6">
    <location>
        <begin position="95"/>
        <end position="116"/>
    </location>
</feature>
<feature type="domain" description="EamA" evidence="7">
    <location>
        <begin position="8"/>
        <end position="139"/>
    </location>
</feature>
<feature type="transmembrane region" description="Helical" evidence="6">
    <location>
        <begin position="214"/>
        <end position="234"/>
    </location>
</feature>
<feature type="transmembrane region" description="Helical" evidence="6">
    <location>
        <begin position="34"/>
        <end position="55"/>
    </location>
</feature>
<feature type="transmembrane region" description="Helical" evidence="6">
    <location>
        <begin position="246"/>
        <end position="264"/>
    </location>
</feature>
<evidence type="ECO:0000313" key="9">
    <source>
        <dbReference type="EMBL" id="ARE88228.1"/>
    </source>
</evidence>
<dbReference type="InterPro" id="IPR000620">
    <property type="entry name" value="EamA_dom"/>
</dbReference>
<dbReference type="Pfam" id="PF00892">
    <property type="entry name" value="EamA"/>
    <property type="match status" value="2"/>
</dbReference>
<proteinExistence type="inferred from homology"/>
<evidence type="ECO:0000256" key="3">
    <source>
        <dbReference type="ARBA" id="ARBA00022692"/>
    </source>
</evidence>
<keyword evidence="10" id="KW-1185">Reference proteome</keyword>
<dbReference type="PANTHER" id="PTHR32322:SF2">
    <property type="entry name" value="EAMA DOMAIN-CONTAINING PROTEIN"/>
    <property type="match status" value="1"/>
</dbReference>
<evidence type="ECO:0000313" key="8">
    <source>
        <dbReference type="EMBL" id="AOY77643.1"/>
    </source>
</evidence>
<reference evidence="8 10" key="1">
    <citation type="submission" date="2016-10" db="EMBL/GenBank/DDBJ databases">
        <title>Complete Genome Sequence of Acetogen Clostridium formicoaceticum ATCC 27076.</title>
        <authorList>
            <person name="Bao T."/>
            <person name="Cheng C."/>
            <person name="Zhao J."/>
            <person name="Yang S.-T."/>
            <person name="Wang J."/>
            <person name="Wang M."/>
        </authorList>
    </citation>
    <scope>NUCLEOTIDE SEQUENCE [LARGE SCALE GENOMIC DNA]</scope>
    <source>
        <strain evidence="8 10">ATCC 27076</strain>
    </source>
</reference>
<dbReference type="Proteomes" id="UP000177894">
    <property type="component" value="Chromosome"/>
</dbReference>
<evidence type="ECO:0000313" key="10">
    <source>
        <dbReference type="Proteomes" id="UP000177894"/>
    </source>
</evidence>
<reference evidence="9 11" key="2">
    <citation type="submission" date="2017-03" db="EMBL/GenBank/DDBJ databases">
        <title>Complete sequence of Clostridium formicaceticum DSM 92.</title>
        <authorList>
            <person name="Poehlein A."/>
            <person name="Karl M."/>
            <person name="Bengelsdorf F.R."/>
            <person name="Duerre P."/>
            <person name="Daniel R."/>
        </authorList>
    </citation>
    <scope>NUCLEOTIDE SEQUENCE [LARGE SCALE GENOMIC DNA]</scope>
    <source>
        <strain evidence="9 11">DSM 92</strain>
    </source>
</reference>
<keyword evidence="3 6" id="KW-0812">Transmembrane</keyword>
<dbReference type="PANTHER" id="PTHR32322">
    <property type="entry name" value="INNER MEMBRANE TRANSPORTER"/>
    <property type="match status" value="1"/>
</dbReference>
<dbReference type="AlphaFoldDB" id="A0AAC9WGS5"/>
<dbReference type="Proteomes" id="UP000192478">
    <property type="component" value="Chromosome"/>
</dbReference>
<feature type="domain" description="EamA" evidence="7">
    <location>
        <begin position="154"/>
        <end position="287"/>
    </location>
</feature>
<feature type="transmembrane region" description="Helical" evidence="6">
    <location>
        <begin position="67"/>
        <end position="89"/>
    </location>
</feature>
<keyword evidence="4 6" id="KW-1133">Transmembrane helix</keyword>
<organism evidence="9 11">
    <name type="scientific">Clostridium formicaceticum</name>
    <dbReference type="NCBI Taxonomy" id="1497"/>
    <lineage>
        <taxon>Bacteria</taxon>
        <taxon>Bacillati</taxon>
        <taxon>Bacillota</taxon>
        <taxon>Clostridia</taxon>
        <taxon>Eubacteriales</taxon>
        <taxon>Clostridiaceae</taxon>
        <taxon>Clostridium</taxon>
    </lineage>
</organism>
<evidence type="ECO:0000313" key="11">
    <source>
        <dbReference type="Proteomes" id="UP000192478"/>
    </source>
</evidence>
<feature type="transmembrane region" description="Helical" evidence="6">
    <location>
        <begin position="183"/>
        <end position="202"/>
    </location>
</feature>
<dbReference type="EMBL" id="CP020559">
    <property type="protein sequence ID" value="ARE88228.1"/>
    <property type="molecule type" value="Genomic_DNA"/>
</dbReference>
<accession>A0AAC9WGS5</accession>
<feature type="transmembrane region" description="Helical" evidence="6">
    <location>
        <begin position="270"/>
        <end position="290"/>
    </location>
</feature>
<dbReference type="KEGG" id="cfm:BJL90_18350"/>
<dbReference type="GO" id="GO:0016020">
    <property type="term" value="C:membrane"/>
    <property type="evidence" value="ECO:0007669"/>
    <property type="project" value="UniProtKB-SubCell"/>
</dbReference>
<comment type="similarity">
    <text evidence="2">Belongs to the EamA transporter family.</text>
</comment>
<comment type="subcellular location">
    <subcellularLocation>
        <location evidence="1">Membrane</location>
        <topology evidence="1">Multi-pass membrane protein</topology>
    </subcellularLocation>
</comment>
<evidence type="ECO:0000256" key="5">
    <source>
        <dbReference type="ARBA" id="ARBA00023136"/>
    </source>
</evidence>
<sequence>MSKYRVWILLIVCNLFWAGNYVFGKYVTAEMTPLAITFSRWVLAVLLLFPTAHFLEKPEWRKAGKSWKPLVMMGILGIICYNLSLYAALDYTSATNAALVNSLAPGTIAVLSVIMLGERISKLQILGILISLIGVLLVLTEGNLMEVFQMQYNRGDLIMLFAVVVWTLYSIIGKRVGNMIPPITATAISALFAIALMLPFIIREGMNLTQLSLLAIIGVLYIAICASVCSFVFWNMAIREIGASKAGIFINLMPVFTALISWSLGESITAAQIAGGLFVFTGVYFTTGMLERKLKERQQEKLSV</sequence>
<gene>
    <name evidence="8" type="ORF">BJL90_18350</name>
    <name evidence="9" type="ORF">CLFO_26290</name>
</gene>
<evidence type="ECO:0000259" key="7">
    <source>
        <dbReference type="Pfam" id="PF00892"/>
    </source>
</evidence>